<accession>A0A5P8AUL9</accession>
<dbReference type="AlphaFoldDB" id="A0A5P8AUL9"/>
<proteinExistence type="predicted"/>
<evidence type="ECO:0000313" key="3">
    <source>
        <dbReference type="EMBL" id="WAZ72895.1"/>
    </source>
</evidence>
<reference evidence="3" key="2">
    <citation type="submission" date="2022-12" db="EMBL/GenBank/DDBJ databases">
        <title>B. miyamotoi WGS.</title>
        <authorList>
            <person name="Gabriele M."/>
            <person name="Kuleshov K.V."/>
            <person name="Hepner S."/>
            <person name="Hoornstra D."/>
            <person name="Hovius J.W."/>
            <person name="Platonov A.E."/>
            <person name="Fingerle V."/>
            <person name="Strube C."/>
        </authorList>
    </citation>
    <scope>NUCLEOTIDE SEQUENCE</scope>
    <source>
        <strain evidence="3">ZStruIII14-9</strain>
        <plasmid evidence="3">pZSt-lp24-2</plasmid>
    </source>
</reference>
<geneLocation type="plasmid" evidence="3 4">
    <name>pZSt-lp24-2</name>
</geneLocation>
<dbReference type="EMBL" id="CP114734">
    <property type="protein sequence ID" value="WAZ72895.1"/>
    <property type="molecule type" value="Genomic_DNA"/>
</dbReference>
<evidence type="ECO:0000313" key="1">
    <source>
        <dbReference type="EMBL" id="QFP42562.1"/>
    </source>
</evidence>
<organism evidence="1">
    <name type="scientific">Borrelia miyamotoi</name>
    <dbReference type="NCBI Taxonomy" id="47466"/>
    <lineage>
        <taxon>Bacteria</taxon>
        <taxon>Pseudomonadati</taxon>
        <taxon>Spirochaetota</taxon>
        <taxon>Spirochaetia</taxon>
        <taxon>Spirochaetales</taxon>
        <taxon>Borreliaceae</taxon>
        <taxon>Borrelia</taxon>
    </lineage>
</organism>
<geneLocation type="plasmid" evidence="1">
    <name>unnamed</name>
</geneLocation>
<keyword evidence="1" id="KW-0614">Plasmid</keyword>
<dbReference type="Proteomes" id="UP001164513">
    <property type="component" value="Plasmid pZSt-lp24-2"/>
</dbReference>
<evidence type="ECO:0000313" key="2">
    <source>
        <dbReference type="EMBL" id="QFP48711.1"/>
    </source>
</evidence>
<protein>
    <submittedName>
        <fullName evidence="3">Bdr family repetitive protein</fullName>
    </submittedName>
</protein>
<name>A0A5P8AUL9_9SPIR</name>
<dbReference type="EMBL" id="CP044648">
    <property type="protein sequence ID" value="QFP42562.1"/>
    <property type="molecule type" value="Genomic_DNA"/>
</dbReference>
<dbReference type="EMBL" id="CP044812">
    <property type="protein sequence ID" value="QFP48711.1"/>
    <property type="molecule type" value="Genomic_DNA"/>
</dbReference>
<gene>
    <name evidence="3" type="primary">bdr</name>
    <name evidence="1" type="ORF">F9Y90_05580</name>
    <name evidence="2" type="ORF">F9Y91_05710</name>
    <name evidence="3" type="ORF">O5404_07735</name>
</gene>
<dbReference type="RefSeq" id="WP_152301263.1">
    <property type="nucleotide sequence ID" value="NZ_CP044648.1"/>
</dbReference>
<dbReference type="NCBIfam" id="NF040499">
    <property type="entry name" value="Bdr_N_group1"/>
    <property type="match status" value="1"/>
</dbReference>
<evidence type="ECO:0000313" key="4">
    <source>
        <dbReference type="Proteomes" id="UP001164513"/>
    </source>
</evidence>
<sequence>MTTAAAILQTVITKQIVFNELIKAVINRDNADDLVYRYYKNEFTHKDIEYLKKILTLKLKMLRLA</sequence>
<reference evidence="1" key="1">
    <citation type="submission" date="2019-10" db="EMBL/GenBank/DDBJ databases">
        <title>Whole genome sequencing of Borrelia miyamotoi strains isolated in Europe.</title>
        <authorList>
            <person name="Sprong H."/>
            <person name="Azagi T."/>
            <person name="Kuleshov K.V."/>
            <person name="Platonov A.E."/>
            <person name="Hoornstra D."/>
            <person name="Hovius J.W."/>
        </authorList>
    </citation>
    <scope>NUCLEOTIDE SEQUENCE</scope>
    <source>
        <strain evidence="2">NL-IR-1</strain>
        <strain evidence="1">NL-IR-2</strain>
        <plasmid evidence="1">unnamed</plasmid>
    </source>
</reference>